<feature type="transmembrane region" description="Helical" evidence="6">
    <location>
        <begin position="336"/>
        <end position="355"/>
    </location>
</feature>
<keyword evidence="4 6" id="KW-1133">Transmembrane helix</keyword>
<comment type="similarity">
    <text evidence="2">Belongs to the amino acid/polyamine transporter 2 family.</text>
</comment>
<feature type="domain" description="Amino acid transporter transmembrane" evidence="7">
    <location>
        <begin position="41"/>
        <end position="421"/>
    </location>
</feature>
<name>A0A427YW21_9TREE</name>
<organism evidence="8 9">
    <name type="scientific">Saitozyma podzolica</name>
    <dbReference type="NCBI Taxonomy" id="1890683"/>
    <lineage>
        <taxon>Eukaryota</taxon>
        <taxon>Fungi</taxon>
        <taxon>Dikarya</taxon>
        <taxon>Basidiomycota</taxon>
        <taxon>Agaricomycotina</taxon>
        <taxon>Tremellomycetes</taxon>
        <taxon>Tremellales</taxon>
        <taxon>Trimorphomycetaceae</taxon>
        <taxon>Saitozyma</taxon>
    </lineage>
</organism>
<evidence type="ECO:0000256" key="5">
    <source>
        <dbReference type="ARBA" id="ARBA00023136"/>
    </source>
</evidence>
<keyword evidence="9" id="KW-1185">Reference proteome</keyword>
<keyword evidence="3 6" id="KW-0812">Transmembrane</keyword>
<comment type="subcellular location">
    <subcellularLocation>
        <location evidence="1">Membrane</location>
        <topology evidence="1">Multi-pass membrane protein</topology>
    </subcellularLocation>
</comment>
<feature type="transmembrane region" description="Helical" evidence="6">
    <location>
        <begin position="56"/>
        <end position="82"/>
    </location>
</feature>
<feature type="transmembrane region" description="Helical" evidence="6">
    <location>
        <begin position="172"/>
        <end position="191"/>
    </location>
</feature>
<proteinExistence type="inferred from homology"/>
<dbReference type="InterPro" id="IPR013057">
    <property type="entry name" value="AA_transpt_TM"/>
</dbReference>
<dbReference type="EMBL" id="RSCD01000001">
    <property type="protein sequence ID" value="RSH95201.1"/>
    <property type="molecule type" value="Genomic_DNA"/>
</dbReference>
<dbReference type="OrthoDB" id="40134at2759"/>
<feature type="transmembrane region" description="Helical" evidence="6">
    <location>
        <begin position="254"/>
        <end position="275"/>
    </location>
</feature>
<evidence type="ECO:0000256" key="4">
    <source>
        <dbReference type="ARBA" id="ARBA00022989"/>
    </source>
</evidence>
<sequence length="448" mass="48198">MRRSSPPGDVEVAPVGEAKVVDDVVEDNELFKVDGEVQYRTMGWMKTAMVFTKAQFAIGVLSIPAGFSVLGALGALTTYGALLMGNFRLRHKGIHTIVDAGTIMGGPILREICGVFYILGFVLSTSASMLSITIGLNALSDHAICTVWFSLVAMVLTLIFACFPRFGQIGVLTWAGFFSVVTAVLIVVIAVTTLSRPAAAPAGAYDLGFNAIAHPNFVNGMTSSNTILVSLCGTPAFMTAASEMRRPRDYPKSVYWSMGFTVSSYLTFSLVVYRWCGQYVASPALGSAGPLIKKISYGIGLPGLVISSCLYLHICSKYTFVRILRNSRHLQEKTKVHYLTWYGTSLFMAILSWVVAEAVPFFTSLIGLIIVFVGPLAICVPMAMWFYDHRKMGTNPNLLAKVLHGFLFLVGAFVAVGGAYSACQQIADQYAAGTVGSAFSCADNSNSS</sequence>
<dbReference type="Pfam" id="PF01490">
    <property type="entry name" value="Aa_trans"/>
    <property type="match status" value="1"/>
</dbReference>
<feature type="transmembrane region" description="Helical" evidence="6">
    <location>
        <begin position="361"/>
        <end position="386"/>
    </location>
</feature>
<protein>
    <recommendedName>
        <fullName evidence="7">Amino acid transporter transmembrane domain-containing protein</fullName>
    </recommendedName>
</protein>
<evidence type="ECO:0000256" key="3">
    <source>
        <dbReference type="ARBA" id="ARBA00022692"/>
    </source>
</evidence>
<feature type="transmembrane region" description="Helical" evidence="6">
    <location>
        <begin position="398"/>
        <end position="420"/>
    </location>
</feature>
<dbReference type="GO" id="GO:0016020">
    <property type="term" value="C:membrane"/>
    <property type="evidence" value="ECO:0007669"/>
    <property type="project" value="UniProtKB-SubCell"/>
</dbReference>
<dbReference type="STRING" id="1890683.A0A427YW21"/>
<evidence type="ECO:0000256" key="1">
    <source>
        <dbReference type="ARBA" id="ARBA00004141"/>
    </source>
</evidence>
<evidence type="ECO:0000256" key="2">
    <source>
        <dbReference type="ARBA" id="ARBA00008066"/>
    </source>
</evidence>
<accession>A0A427YW21</accession>
<dbReference type="PANTHER" id="PTHR22950">
    <property type="entry name" value="AMINO ACID TRANSPORTER"/>
    <property type="match status" value="1"/>
</dbReference>
<gene>
    <name evidence="8" type="ORF">EHS25_000287</name>
</gene>
<evidence type="ECO:0000256" key="6">
    <source>
        <dbReference type="SAM" id="Phobius"/>
    </source>
</evidence>
<feature type="transmembrane region" description="Helical" evidence="6">
    <location>
        <begin position="143"/>
        <end position="166"/>
    </location>
</feature>
<reference evidence="8 9" key="1">
    <citation type="submission" date="2018-11" db="EMBL/GenBank/DDBJ databases">
        <title>Genome sequence of Saitozyma podzolica DSM 27192.</title>
        <authorList>
            <person name="Aliyu H."/>
            <person name="Gorte O."/>
            <person name="Ochsenreither K."/>
        </authorList>
    </citation>
    <scope>NUCLEOTIDE SEQUENCE [LARGE SCALE GENOMIC DNA]</scope>
    <source>
        <strain evidence="8 9">DSM 27192</strain>
    </source>
</reference>
<keyword evidence="5 6" id="KW-0472">Membrane</keyword>
<comment type="caution">
    <text evidence="8">The sequence shown here is derived from an EMBL/GenBank/DDBJ whole genome shotgun (WGS) entry which is preliminary data.</text>
</comment>
<dbReference type="Proteomes" id="UP000279259">
    <property type="component" value="Unassembled WGS sequence"/>
</dbReference>
<evidence type="ECO:0000313" key="8">
    <source>
        <dbReference type="EMBL" id="RSH95201.1"/>
    </source>
</evidence>
<evidence type="ECO:0000259" key="7">
    <source>
        <dbReference type="Pfam" id="PF01490"/>
    </source>
</evidence>
<dbReference type="PANTHER" id="PTHR22950:SF697">
    <property type="entry name" value="AMINO ACID TRANSPORTER (EUROFUNG)"/>
    <property type="match status" value="1"/>
</dbReference>
<dbReference type="AlphaFoldDB" id="A0A427YW21"/>
<feature type="transmembrane region" description="Helical" evidence="6">
    <location>
        <begin position="114"/>
        <end position="136"/>
    </location>
</feature>
<evidence type="ECO:0000313" key="9">
    <source>
        <dbReference type="Proteomes" id="UP000279259"/>
    </source>
</evidence>
<dbReference type="GO" id="GO:0015179">
    <property type="term" value="F:L-amino acid transmembrane transporter activity"/>
    <property type="evidence" value="ECO:0007669"/>
    <property type="project" value="TreeGrafter"/>
</dbReference>
<feature type="transmembrane region" description="Helical" evidence="6">
    <location>
        <begin position="295"/>
        <end position="315"/>
    </location>
</feature>